<comment type="caution">
    <text evidence="2">The sequence shown here is derived from an EMBL/GenBank/DDBJ whole genome shotgun (WGS) entry which is preliminary data.</text>
</comment>
<dbReference type="PROSITE" id="PS50181">
    <property type="entry name" value="FBOX"/>
    <property type="match status" value="1"/>
</dbReference>
<dbReference type="GO" id="GO:0019005">
    <property type="term" value="C:SCF ubiquitin ligase complex"/>
    <property type="evidence" value="ECO:0007669"/>
    <property type="project" value="TreeGrafter"/>
</dbReference>
<dbReference type="GO" id="GO:0000209">
    <property type="term" value="P:protein polyubiquitination"/>
    <property type="evidence" value="ECO:0007669"/>
    <property type="project" value="TreeGrafter"/>
</dbReference>
<evidence type="ECO:0000259" key="1">
    <source>
        <dbReference type="PROSITE" id="PS50181"/>
    </source>
</evidence>
<sequence length="257" mass="29672">MAKSPNLQKWELTQNSIPDDIAFNIVSFLSASDVCSLGCCSRFWRDLCASDFIWISLSKQRWPSFDLYKMAQDSNDQDIITQPTKEWRIFYIKWHKVMACKAKILSKFVKQCSHQESLEVGDYLRAIGHLCKMELGFEDIQLFLFTKKQNVLLNLIGLHYSLFCLGTSAEVVMNALSSCQISERQVCVRWWKLGRWFHGFRLRDESRSRRVSLGALAMAKENEVMGVLHRGAIHEVLRVQISAEPAITAWTCWHSEG</sequence>
<organism evidence="2 3">
    <name type="scientific">Cinnamomum micranthum f. kanehirae</name>
    <dbReference type="NCBI Taxonomy" id="337451"/>
    <lineage>
        <taxon>Eukaryota</taxon>
        <taxon>Viridiplantae</taxon>
        <taxon>Streptophyta</taxon>
        <taxon>Embryophyta</taxon>
        <taxon>Tracheophyta</taxon>
        <taxon>Spermatophyta</taxon>
        <taxon>Magnoliopsida</taxon>
        <taxon>Magnoliidae</taxon>
        <taxon>Laurales</taxon>
        <taxon>Lauraceae</taxon>
        <taxon>Cinnamomum</taxon>
    </lineage>
</organism>
<proteinExistence type="predicted"/>
<dbReference type="Proteomes" id="UP000283530">
    <property type="component" value="Unassembled WGS sequence"/>
</dbReference>
<dbReference type="GO" id="GO:0031146">
    <property type="term" value="P:SCF-dependent proteasomal ubiquitin-dependent protein catabolic process"/>
    <property type="evidence" value="ECO:0007669"/>
    <property type="project" value="InterPro"/>
</dbReference>
<dbReference type="CDD" id="cd09917">
    <property type="entry name" value="F-box_SF"/>
    <property type="match status" value="1"/>
</dbReference>
<dbReference type="InterPro" id="IPR039588">
    <property type="entry name" value="FBXO4"/>
</dbReference>
<dbReference type="OrthoDB" id="3219396at2759"/>
<dbReference type="PANTHER" id="PTHR16008">
    <property type="entry name" value="F-BOX ONLY PROTEIN 4"/>
    <property type="match status" value="1"/>
</dbReference>
<name>A0A3S4PS28_9MAGN</name>
<dbReference type="InterPro" id="IPR036047">
    <property type="entry name" value="F-box-like_dom_sf"/>
</dbReference>
<dbReference type="Pfam" id="PF12937">
    <property type="entry name" value="F-box-like"/>
    <property type="match status" value="1"/>
</dbReference>
<evidence type="ECO:0000313" key="2">
    <source>
        <dbReference type="EMBL" id="RWR94120.1"/>
    </source>
</evidence>
<dbReference type="InterPro" id="IPR001810">
    <property type="entry name" value="F-box_dom"/>
</dbReference>
<dbReference type="AlphaFoldDB" id="A0A3S4PS28"/>
<evidence type="ECO:0000313" key="3">
    <source>
        <dbReference type="Proteomes" id="UP000283530"/>
    </source>
</evidence>
<dbReference type="EMBL" id="QPKB01000010">
    <property type="protein sequence ID" value="RWR94120.1"/>
    <property type="molecule type" value="Genomic_DNA"/>
</dbReference>
<dbReference type="Gene3D" id="1.20.1280.50">
    <property type="match status" value="1"/>
</dbReference>
<protein>
    <submittedName>
        <fullName evidence="2">F-box-like domain-containing protein</fullName>
    </submittedName>
</protein>
<gene>
    <name evidence="2" type="ORF">CKAN_02340000</name>
</gene>
<dbReference type="PANTHER" id="PTHR16008:SF4">
    <property type="entry name" value="F-BOX ONLY PROTEIN 4"/>
    <property type="match status" value="1"/>
</dbReference>
<feature type="domain" description="F-box" evidence="1">
    <location>
        <begin position="11"/>
        <end position="57"/>
    </location>
</feature>
<keyword evidence="3" id="KW-1185">Reference proteome</keyword>
<reference evidence="2 3" key="1">
    <citation type="journal article" date="2019" name="Nat. Plants">
        <title>Stout camphor tree genome fills gaps in understanding of flowering plant genome evolution.</title>
        <authorList>
            <person name="Chaw S.M."/>
            <person name="Liu Y.C."/>
            <person name="Wu Y.W."/>
            <person name="Wang H.Y."/>
            <person name="Lin C.I."/>
            <person name="Wu C.S."/>
            <person name="Ke H.M."/>
            <person name="Chang L.Y."/>
            <person name="Hsu C.Y."/>
            <person name="Yang H.T."/>
            <person name="Sudianto E."/>
            <person name="Hsu M.H."/>
            <person name="Wu K.P."/>
            <person name="Wang L.N."/>
            <person name="Leebens-Mack J.H."/>
            <person name="Tsai I.J."/>
        </authorList>
    </citation>
    <scope>NUCLEOTIDE SEQUENCE [LARGE SCALE GENOMIC DNA]</scope>
    <source>
        <strain evidence="3">cv. Chaw 1501</strain>
        <tissue evidence="2">Young leaves</tissue>
    </source>
</reference>
<dbReference type="SUPFAM" id="SSF81383">
    <property type="entry name" value="F-box domain"/>
    <property type="match status" value="1"/>
</dbReference>
<accession>A0A3S4PS28</accession>
<dbReference type="SMART" id="SM00256">
    <property type="entry name" value="FBOX"/>
    <property type="match status" value="1"/>
</dbReference>